<feature type="domain" description="Protein kinase" evidence="8">
    <location>
        <begin position="553"/>
        <end position="842"/>
    </location>
</feature>
<feature type="compositionally biased region" description="Low complexity" evidence="7">
    <location>
        <begin position="787"/>
        <end position="801"/>
    </location>
</feature>
<evidence type="ECO:0000256" key="5">
    <source>
        <dbReference type="ARBA" id="ARBA00022840"/>
    </source>
</evidence>
<feature type="binding site" evidence="6">
    <location>
        <position position="583"/>
    </location>
    <ligand>
        <name>ATP</name>
        <dbReference type="ChEBI" id="CHEBI:30616"/>
    </ligand>
</feature>
<dbReference type="Proteomes" id="UP000613580">
    <property type="component" value="Unassembled WGS sequence"/>
</dbReference>
<dbReference type="PROSITE" id="PS50011">
    <property type="entry name" value="PROTEIN_KINASE_DOM"/>
    <property type="match status" value="1"/>
</dbReference>
<dbReference type="InterPro" id="IPR011009">
    <property type="entry name" value="Kinase-like_dom_sf"/>
</dbReference>
<dbReference type="GO" id="GO:0005634">
    <property type="term" value="C:nucleus"/>
    <property type="evidence" value="ECO:0007669"/>
    <property type="project" value="TreeGrafter"/>
</dbReference>
<feature type="compositionally biased region" description="Low complexity" evidence="7">
    <location>
        <begin position="77"/>
        <end position="116"/>
    </location>
</feature>
<evidence type="ECO:0000313" key="9">
    <source>
        <dbReference type="EMBL" id="KAF7291555.1"/>
    </source>
</evidence>
<dbReference type="EMBL" id="JACAZE010000024">
    <property type="protein sequence ID" value="KAF7291555.1"/>
    <property type="molecule type" value="Genomic_DNA"/>
</dbReference>
<feature type="region of interest" description="Disordered" evidence="7">
    <location>
        <begin position="515"/>
        <end position="543"/>
    </location>
</feature>
<dbReference type="GO" id="GO:0000776">
    <property type="term" value="C:kinetochore"/>
    <property type="evidence" value="ECO:0007669"/>
    <property type="project" value="TreeGrafter"/>
</dbReference>
<feature type="compositionally biased region" description="Polar residues" evidence="7">
    <location>
        <begin position="353"/>
        <end position="371"/>
    </location>
</feature>
<evidence type="ECO:0000259" key="8">
    <source>
        <dbReference type="PROSITE" id="PS50011"/>
    </source>
</evidence>
<organism evidence="9 10">
    <name type="scientific">Mycena chlorophos</name>
    <name type="common">Agaric fungus</name>
    <name type="synonym">Agaricus chlorophos</name>
    <dbReference type="NCBI Taxonomy" id="658473"/>
    <lineage>
        <taxon>Eukaryota</taxon>
        <taxon>Fungi</taxon>
        <taxon>Dikarya</taxon>
        <taxon>Basidiomycota</taxon>
        <taxon>Agaricomycotina</taxon>
        <taxon>Agaricomycetes</taxon>
        <taxon>Agaricomycetidae</taxon>
        <taxon>Agaricales</taxon>
        <taxon>Marasmiineae</taxon>
        <taxon>Mycenaceae</taxon>
        <taxon>Mycena</taxon>
    </lineage>
</organism>
<dbReference type="GO" id="GO:0034501">
    <property type="term" value="P:protein localization to kinetochore"/>
    <property type="evidence" value="ECO:0007669"/>
    <property type="project" value="TreeGrafter"/>
</dbReference>
<keyword evidence="5 6" id="KW-0067">ATP-binding</keyword>
<evidence type="ECO:0000256" key="3">
    <source>
        <dbReference type="ARBA" id="ARBA00022741"/>
    </source>
</evidence>
<accession>A0A8H6S3H1</accession>
<dbReference type="GO" id="GO:0004674">
    <property type="term" value="F:protein serine/threonine kinase activity"/>
    <property type="evidence" value="ECO:0007669"/>
    <property type="project" value="UniProtKB-KW"/>
</dbReference>
<dbReference type="InterPro" id="IPR000719">
    <property type="entry name" value="Prot_kinase_dom"/>
</dbReference>
<gene>
    <name evidence="9" type="ORF">HMN09_01246600</name>
</gene>
<evidence type="ECO:0000256" key="4">
    <source>
        <dbReference type="ARBA" id="ARBA00022777"/>
    </source>
</evidence>
<feature type="compositionally biased region" description="Polar residues" evidence="7">
    <location>
        <begin position="435"/>
        <end position="453"/>
    </location>
</feature>
<reference evidence="9" key="1">
    <citation type="submission" date="2020-05" db="EMBL/GenBank/DDBJ databases">
        <title>Mycena genomes resolve the evolution of fungal bioluminescence.</title>
        <authorList>
            <person name="Tsai I.J."/>
        </authorList>
    </citation>
    <scope>NUCLEOTIDE SEQUENCE</scope>
    <source>
        <strain evidence="9">110903Hualien_Pintung</strain>
    </source>
</reference>
<dbReference type="PANTHER" id="PTHR22974">
    <property type="entry name" value="MIXED LINEAGE PROTEIN KINASE"/>
    <property type="match status" value="1"/>
</dbReference>
<keyword evidence="3 6" id="KW-0547">Nucleotide-binding</keyword>
<feature type="compositionally biased region" description="Low complexity" evidence="7">
    <location>
        <begin position="476"/>
        <end position="492"/>
    </location>
</feature>
<feature type="region of interest" description="Disordered" evidence="7">
    <location>
        <begin position="1"/>
        <end position="492"/>
    </location>
</feature>
<feature type="compositionally biased region" description="Low complexity" evidence="7">
    <location>
        <begin position="515"/>
        <end position="539"/>
    </location>
</feature>
<dbReference type="InterPro" id="IPR027084">
    <property type="entry name" value="Mps1_cat"/>
</dbReference>
<feature type="compositionally biased region" description="Low complexity" evidence="7">
    <location>
        <begin position="213"/>
        <end position="225"/>
    </location>
</feature>
<protein>
    <submittedName>
        <fullName evidence="9">TTK protein kinase</fullName>
    </submittedName>
</protein>
<feature type="region of interest" description="Disordered" evidence="7">
    <location>
        <begin position="781"/>
        <end position="810"/>
    </location>
</feature>
<dbReference type="FunFam" id="3.30.200.20:FF:000131">
    <property type="entry name" value="Dual specificity protein kinase TTK"/>
    <property type="match status" value="1"/>
</dbReference>
<dbReference type="SMART" id="SM00220">
    <property type="entry name" value="S_TKc"/>
    <property type="match status" value="1"/>
</dbReference>
<dbReference type="GO" id="GO:0033316">
    <property type="term" value="P:meiotic spindle assembly checkpoint signaling"/>
    <property type="evidence" value="ECO:0007669"/>
    <property type="project" value="TreeGrafter"/>
</dbReference>
<dbReference type="PANTHER" id="PTHR22974:SF21">
    <property type="entry name" value="DUAL SPECIFICITY PROTEIN KINASE TTK"/>
    <property type="match status" value="1"/>
</dbReference>
<feature type="compositionally biased region" description="Polar residues" evidence="7">
    <location>
        <begin position="392"/>
        <end position="403"/>
    </location>
</feature>
<evidence type="ECO:0000256" key="2">
    <source>
        <dbReference type="ARBA" id="ARBA00022679"/>
    </source>
</evidence>
<dbReference type="OrthoDB" id="20524at2759"/>
<evidence type="ECO:0000256" key="1">
    <source>
        <dbReference type="ARBA" id="ARBA00022527"/>
    </source>
</evidence>
<dbReference type="GO" id="GO:0098813">
    <property type="term" value="P:nuclear chromosome segregation"/>
    <property type="evidence" value="ECO:0007669"/>
    <property type="project" value="UniProtKB-ARBA"/>
</dbReference>
<keyword evidence="1" id="KW-0723">Serine/threonine-protein kinase</keyword>
<keyword evidence="10" id="KW-1185">Reference proteome</keyword>
<dbReference type="PROSITE" id="PS00108">
    <property type="entry name" value="PROTEIN_KINASE_ST"/>
    <property type="match status" value="1"/>
</dbReference>
<dbReference type="GO" id="GO:0004712">
    <property type="term" value="F:protein serine/threonine/tyrosine kinase activity"/>
    <property type="evidence" value="ECO:0007669"/>
    <property type="project" value="TreeGrafter"/>
</dbReference>
<keyword evidence="4 9" id="KW-0418">Kinase</keyword>
<keyword evidence="2" id="KW-0808">Transferase</keyword>
<feature type="compositionally biased region" description="Polar residues" evidence="7">
    <location>
        <begin position="302"/>
        <end position="322"/>
    </location>
</feature>
<feature type="compositionally biased region" description="Low complexity" evidence="7">
    <location>
        <begin position="261"/>
        <end position="290"/>
    </location>
</feature>
<feature type="compositionally biased region" description="Basic and acidic residues" evidence="7">
    <location>
        <begin position="127"/>
        <end position="154"/>
    </location>
</feature>
<dbReference type="Gene3D" id="3.30.200.20">
    <property type="entry name" value="Phosphorylase Kinase, domain 1"/>
    <property type="match status" value="1"/>
</dbReference>
<sequence>MASLAPSPSPPPTSPSPTHSESSVDSYIEDLSFDYQRDKDGNIVRILKNRESSSSATSEEPSILDPSPAAHGRRSSLSRSESYSAASLLSNQAPPRSFLRTSSTPSTTLTPGHTSTIRTGVRPTRRVAADDRDLDKDSRLAASRVDELPEEKENVGATASRPHSFPLPDDDVHPPPSTRSQGPTRIVAPARTRIEASTARVQAAIQRSTGPTQRAAQRLAASRSAGVRFETAQHPASPAEDTDPEDEPAAAYEVPPETPGLSRSRSHGSASLSSSTSSRPRRSASLSDALANEDEQHHYQTAGIQSTSRPTTSLGFSSNESASDGPRRVLLDDRDLHKRYRREVDDGRHAQEQQRQTPSPTNGAQAHTQRPSYGAHKRRDSDTLRSVPHLSASASPSTLNPSVPVSRLSPSARAMQTQSSASTTALPKHRRSGTAPETSTTSGSLAPTTQTLVARTWGGEEDSPDWDGQRERGRSQQTQYQTAQQYQGQQQYQAQAQPASQVQQQPQQQYPPWVAFPQQQQQQQQQQPPQPQQQQQQQQARSNGTFVVNKKVYARLDMIGKGGTSRVFRVLSTPNYTEMYAIKRVSLDRTDAETMSGYMNEIALLKRLAGNSRIIRLIDSEVRAGSGGSRGHLFLVMECGEIDLAKLIGEQLKEPLNMVWVAYYWQQMLQAVDVIHEEKIVHSDLKPANFVLVKGQIKLIDFGIANAIANDTTNIQRDHQLITGMRRLKVGRASDVWSLGIILYQMIYGHPPFQHLSVYQKMKAIPDQEYAITYPEYTAPILPSPKPSGSSSSPSGSSTPPKRAEHLKRRVGRAVIESMKQCLKRNPKERALIPELLASDWLDMRELVLADMVERPPTPPPPPSPPVERPALKDDETIITPHYMAQLLSYGMALGKDRDMDSAALLKEAERLIAELKSVQENTP</sequence>
<dbReference type="PROSITE" id="PS00107">
    <property type="entry name" value="PROTEIN_KINASE_ATP"/>
    <property type="match status" value="1"/>
</dbReference>
<dbReference type="Pfam" id="PF00069">
    <property type="entry name" value="Pkinase"/>
    <property type="match status" value="1"/>
</dbReference>
<feature type="compositionally biased region" description="Basic and acidic residues" evidence="7">
    <location>
        <begin position="325"/>
        <end position="352"/>
    </location>
</feature>
<dbReference type="SUPFAM" id="SSF56112">
    <property type="entry name" value="Protein kinase-like (PK-like)"/>
    <property type="match status" value="1"/>
</dbReference>
<dbReference type="CDD" id="cd14131">
    <property type="entry name" value="PKc_Mps1"/>
    <property type="match status" value="1"/>
</dbReference>
<comment type="caution">
    <text evidence="9">The sequence shown here is derived from an EMBL/GenBank/DDBJ whole genome shotgun (WGS) entry which is preliminary data.</text>
</comment>
<name>A0A8H6S3H1_MYCCL</name>
<dbReference type="GO" id="GO:0005524">
    <property type="term" value="F:ATP binding"/>
    <property type="evidence" value="ECO:0007669"/>
    <property type="project" value="UniProtKB-UniRule"/>
</dbReference>
<dbReference type="InterPro" id="IPR008271">
    <property type="entry name" value="Ser/Thr_kinase_AS"/>
</dbReference>
<proteinExistence type="predicted"/>
<evidence type="ECO:0000313" key="10">
    <source>
        <dbReference type="Proteomes" id="UP000613580"/>
    </source>
</evidence>
<feature type="compositionally biased region" description="Low complexity" evidence="7">
    <location>
        <begin position="52"/>
        <end position="61"/>
    </location>
</feature>
<dbReference type="GO" id="GO:0007094">
    <property type="term" value="P:mitotic spindle assembly checkpoint signaling"/>
    <property type="evidence" value="ECO:0007669"/>
    <property type="project" value="TreeGrafter"/>
</dbReference>
<dbReference type="AlphaFoldDB" id="A0A8H6S3H1"/>
<feature type="compositionally biased region" description="Polar residues" evidence="7">
    <location>
        <begin position="414"/>
        <end position="425"/>
    </location>
</feature>
<dbReference type="Gene3D" id="1.10.510.10">
    <property type="entry name" value="Transferase(Phosphotransferase) domain 1"/>
    <property type="match status" value="1"/>
</dbReference>
<evidence type="ECO:0000256" key="7">
    <source>
        <dbReference type="SAM" id="MobiDB-lite"/>
    </source>
</evidence>
<dbReference type="InterPro" id="IPR017441">
    <property type="entry name" value="Protein_kinase_ATP_BS"/>
</dbReference>
<evidence type="ECO:0000256" key="6">
    <source>
        <dbReference type="PROSITE-ProRule" id="PRU10141"/>
    </source>
</evidence>